<dbReference type="SUPFAM" id="SSF56925">
    <property type="entry name" value="OMPA-like"/>
    <property type="match status" value="1"/>
</dbReference>
<proteinExistence type="predicted"/>
<evidence type="ECO:0000256" key="2">
    <source>
        <dbReference type="SAM" id="SignalP"/>
    </source>
</evidence>
<protein>
    <recommendedName>
        <fullName evidence="3">Outer membrane protein beta-barrel domain-containing protein</fullName>
    </recommendedName>
</protein>
<evidence type="ECO:0000313" key="5">
    <source>
        <dbReference type="Proteomes" id="UP000244527"/>
    </source>
</evidence>
<dbReference type="RefSeq" id="WP_108739974.1">
    <property type="nucleotide sequence ID" value="NZ_CP020918.1"/>
</dbReference>
<keyword evidence="5" id="KW-1185">Reference proteome</keyword>
<organism evidence="4 5">
    <name type="scientific">Flavobacterium faecale</name>
    <dbReference type="NCBI Taxonomy" id="1355330"/>
    <lineage>
        <taxon>Bacteria</taxon>
        <taxon>Pseudomonadati</taxon>
        <taxon>Bacteroidota</taxon>
        <taxon>Flavobacteriia</taxon>
        <taxon>Flavobacteriales</taxon>
        <taxon>Flavobacteriaceae</taxon>
        <taxon>Flavobacterium</taxon>
    </lineage>
</organism>
<feature type="signal peptide" evidence="2">
    <location>
        <begin position="1"/>
        <end position="19"/>
    </location>
</feature>
<dbReference type="KEGG" id="ffa:FFWV33_05445"/>
<sequence>MKKKILLLGMMACSITMMGQSKEDTTDKGWYLKVGGSYFVQTAATEFPVVGGQLPNRDVYTGTLGSNKLASRESVTGSFGEGFRTGLTGGYRINNRVGVEMGLNYYSSNSKTMAETTNRLISYNPATSPAATYVSFEAEGKIRAFDLSPALVLFLGKSHGFEPYTKVGIIVPVHGTLEIDTNRDYLTFVGANQVAETKAYSKDVIKPNPTLGFMASLGTSYKLGKNLSAFAELEYRNFTVHGKTKETEIYTENGVDKLNTTTSFRAASYSAIHTNYVSSLNSTSNNSEYNTNADTTKAKEELSSYVGISGLGLTLGLKYNL</sequence>
<evidence type="ECO:0000313" key="4">
    <source>
        <dbReference type="EMBL" id="AWG21020.1"/>
    </source>
</evidence>
<dbReference type="EMBL" id="CP020918">
    <property type="protein sequence ID" value="AWG21020.1"/>
    <property type="molecule type" value="Genomic_DNA"/>
</dbReference>
<dbReference type="InterPro" id="IPR027385">
    <property type="entry name" value="Beta-barrel_OMP"/>
</dbReference>
<dbReference type="Proteomes" id="UP000244527">
    <property type="component" value="Chromosome"/>
</dbReference>
<dbReference type="Gene3D" id="2.40.160.20">
    <property type="match status" value="1"/>
</dbReference>
<dbReference type="AlphaFoldDB" id="A0A2S1LB78"/>
<dbReference type="InterPro" id="IPR011250">
    <property type="entry name" value="OMP/PagP_B-barrel"/>
</dbReference>
<keyword evidence="1 2" id="KW-0732">Signal</keyword>
<feature type="chain" id="PRO_5015745080" description="Outer membrane protein beta-barrel domain-containing protein" evidence="2">
    <location>
        <begin position="20"/>
        <end position="321"/>
    </location>
</feature>
<accession>A0A2S1LB78</accession>
<evidence type="ECO:0000259" key="3">
    <source>
        <dbReference type="Pfam" id="PF13505"/>
    </source>
</evidence>
<gene>
    <name evidence="4" type="ORF">FFWV33_05445</name>
</gene>
<feature type="domain" description="Outer membrane protein beta-barrel" evidence="3">
    <location>
        <begin position="49"/>
        <end position="245"/>
    </location>
</feature>
<name>A0A2S1LB78_9FLAO</name>
<evidence type="ECO:0000256" key="1">
    <source>
        <dbReference type="ARBA" id="ARBA00022729"/>
    </source>
</evidence>
<dbReference type="OrthoDB" id="1322659at2"/>
<dbReference type="Pfam" id="PF13505">
    <property type="entry name" value="OMP_b-brl"/>
    <property type="match status" value="1"/>
</dbReference>
<reference evidence="4 5" key="1">
    <citation type="submission" date="2017-04" db="EMBL/GenBank/DDBJ databases">
        <title>Compelte genome sequence of WV33.</title>
        <authorList>
            <person name="Lee P.C."/>
        </authorList>
    </citation>
    <scope>NUCLEOTIDE SEQUENCE [LARGE SCALE GENOMIC DNA]</scope>
    <source>
        <strain evidence="4 5">WV33</strain>
    </source>
</reference>